<evidence type="ECO:0000313" key="6">
    <source>
        <dbReference type="RefSeq" id="XP_015745844.1"/>
    </source>
</evidence>
<dbReference type="AlphaFoldDB" id="A0A9F3W1I8"/>
<feature type="domain" description="B30.2/SPRY" evidence="4">
    <location>
        <begin position="119"/>
        <end position="325"/>
    </location>
</feature>
<keyword evidence="2" id="KW-0800">Toxin</keyword>
<dbReference type="PANTHER" id="PTHR24103">
    <property type="entry name" value="E3 UBIQUITIN-PROTEIN LIGASE TRIM"/>
    <property type="match status" value="1"/>
</dbReference>
<dbReference type="KEGG" id="pbi:103053255"/>
<dbReference type="InterPro" id="IPR043136">
    <property type="entry name" value="B30.2/SPRY_sf"/>
</dbReference>
<organism evidence="5 6">
    <name type="scientific">Python bivittatus</name>
    <name type="common">Burmese python</name>
    <name type="synonym">Python molurus bivittatus</name>
    <dbReference type="NCBI Taxonomy" id="176946"/>
    <lineage>
        <taxon>Eukaryota</taxon>
        <taxon>Metazoa</taxon>
        <taxon>Chordata</taxon>
        <taxon>Craniata</taxon>
        <taxon>Vertebrata</taxon>
        <taxon>Euteleostomi</taxon>
        <taxon>Lepidosauria</taxon>
        <taxon>Squamata</taxon>
        <taxon>Bifurcata</taxon>
        <taxon>Unidentata</taxon>
        <taxon>Episquamata</taxon>
        <taxon>Toxicofera</taxon>
        <taxon>Serpentes</taxon>
        <taxon>Henophidia</taxon>
        <taxon>Pythonidae</taxon>
        <taxon>Python</taxon>
    </lineage>
</organism>
<dbReference type="SMART" id="SM00589">
    <property type="entry name" value="PRY"/>
    <property type="match status" value="1"/>
</dbReference>
<dbReference type="OMA" id="HEREYLC"/>
<dbReference type="Proteomes" id="UP000695026">
    <property type="component" value="Unplaced"/>
</dbReference>
<dbReference type="InterPro" id="IPR013320">
    <property type="entry name" value="ConA-like_dom_sf"/>
</dbReference>
<evidence type="ECO:0000256" key="3">
    <source>
        <dbReference type="ARBA" id="ARBA00034460"/>
    </source>
</evidence>
<evidence type="ECO:0000313" key="5">
    <source>
        <dbReference type="Proteomes" id="UP000695026"/>
    </source>
</evidence>
<dbReference type="OrthoDB" id="9048597at2759"/>
<dbReference type="InterPro" id="IPR001870">
    <property type="entry name" value="B30.2/SPRY"/>
</dbReference>
<keyword evidence="2" id="KW-0528">Neurotoxin</keyword>
<dbReference type="PROSITE" id="PS50188">
    <property type="entry name" value="B302_SPRY"/>
    <property type="match status" value="1"/>
</dbReference>
<name>A0A9F3W1I8_PYTBI</name>
<dbReference type="Pfam" id="PF13765">
    <property type="entry name" value="PRY"/>
    <property type="match status" value="1"/>
</dbReference>
<proteinExistence type="inferred from homology"/>
<dbReference type="Pfam" id="PF00622">
    <property type="entry name" value="SPRY"/>
    <property type="match status" value="1"/>
</dbReference>
<sequence>MLFSYQAESREMSQKSRNAFEHMHDVLHEREYLCLGQLRDLEKEIEMLEEENAVNLPEKIACQEKLISEMQKKLCQYPFEFLRDIKNILRRYEKKEGHVVNTFSELEERLKIYSQRNSSLEEVMKHCRDSLKQVLTKESVTLDPDTAYVYLIVSEDLKNVRWAAQKQDLSMNPLRFHLDPLVLGCERFSSGRHWWDVKIEVNMEEEEIEWALGVAQESFRYKGDGIPSPQKGVWAVGMNKILSDHGSLKESSQLFSYAFTFPQWTHLTEQPLPGKIRVSLNYEKRYVKFTDAYSDTLIFTFNAVCFSGKKIRPFFWVGRAVNMKC</sequence>
<gene>
    <name evidence="6" type="primary">LOC103053255</name>
</gene>
<dbReference type="PRINTS" id="PR01407">
    <property type="entry name" value="BUTYPHLNCDUF"/>
</dbReference>
<dbReference type="RefSeq" id="XP_015745844.1">
    <property type="nucleotide sequence ID" value="XM_015890358.1"/>
</dbReference>
<evidence type="ECO:0000259" key="4">
    <source>
        <dbReference type="PROSITE" id="PS50188"/>
    </source>
</evidence>
<dbReference type="InterPro" id="IPR050143">
    <property type="entry name" value="TRIM/RBCC"/>
</dbReference>
<evidence type="ECO:0000256" key="2">
    <source>
        <dbReference type="ARBA" id="ARBA00022699"/>
    </source>
</evidence>
<dbReference type="InterPro" id="IPR006574">
    <property type="entry name" value="PRY"/>
</dbReference>
<accession>A0A9F3W1I8</accession>
<dbReference type="Gene3D" id="2.60.120.920">
    <property type="match status" value="1"/>
</dbReference>
<evidence type="ECO:0000256" key="1">
    <source>
        <dbReference type="ARBA" id="ARBA00009651"/>
    </source>
</evidence>
<keyword evidence="5" id="KW-1185">Reference proteome</keyword>
<comment type="function">
    <text evidence="3">Neurotoxin that produces dose-dependent hypolocomotion and hyperalgesia in mice. May directly act on the central nervous system, as it is 6500-fold more potent when administered intracerebroventricularly than intraperitoneal.</text>
</comment>
<dbReference type="InterPro" id="IPR003879">
    <property type="entry name" value="Butyrophylin_SPRY"/>
</dbReference>
<dbReference type="SUPFAM" id="SSF49899">
    <property type="entry name" value="Concanavalin A-like lectins/glucanases"/>
    <property type="match status" value="1"/>
</dbReference>
<dbReference type="InterPro" id="IPR003877">
    <property type="entry name" value="SPRY_dom"/>
</dbReference>
<protein>
    <submittedName>
        <fullName evidence="6">Tripartite motif-containing protein 15-like</fullName>
    </submittedName>
</protein>
<dbReference type="GeneID" id="103053255"/>
<comment type="similarity">
    <text evidence="1">Belongs to the ohanin/vespryn family.</text>
</comment>
<reference evidence="6" key="1">
    <citation type="submission" date="2025-08" db="UniProtKB">
        <authorList>
            <consortium name="RefSeq"/>
        </authorList>
    </citation>
    <scope>IDENTIFICATION</scope>
    <source>
        <tissue evidence="6">Liver</tissue>
    </source>
</reference>